<evidence type="ECO:0000256" key="2">
    <source>
        <dbReference type="ARBA" id="ARBA00004906"/>
    </source>
</evidence>
<dbReference type="InterPro" id="IPR050409">
    <property type="entry name" value="E3_ubiq-protein_ligase"/>
</dbReference>
<evidence type="ECO:0000313" key="11">
    <source>
        <dbReference type="Proteomes" id="UP000001058"/>
    </source>
</evidence>
<evidence type="ECO:0000256" key="3">
    <source>
        <dbReference type="ARBA" id="ARBA00012485"/>
    </source>
</evidence>
<dbReference type="GO" id="GO:0000209">
    <property type="term" value="P:protein polyubiquitination"/>
    <property type="evidence" value="ECO:0007669"/>
    <property type="project" value="TreeGrafter"/>
</dbReference>
<feature type="compositionally biased region" description="Gly residues" evidence="8">
    <location>
        <begin position="634"/>
        <end position="644"/>
    </location>
</feature>
<feature type="domain" description="HECT" evidence="9">
    <location>
        <begin position="994"/>
        <end position="1288"/>
    </location>
</feature>
<dbReference type="GO" id="GO:0005737">
    <property type="term" value="C:cytoplasm"/>
    <property type="evidence" value="ECO:0007669"/>
    <property type="project" value="TreeGrafter"/>
</dbReference>
<dbReference type="Gene3D" id="3.90.1750.10">
    <property type="entry name" value="Hect, E3 ligase catalytic domains"/>
    <property type="match status" value="1"/>
</dbReference>
<dbReference type="GeneID" id="9628378"/>
<dbReference type="GO" id="GO:0006511">
    <property type="term" value="P:ubiquitin-dependent protein catabolic process"/>
    <property type="evidence" value="ECO:0007669"/>
    <property type="project" value="TreeGrafter"/>
</dbReference>
<keyword evidence="7" id="KW-0175">Coiled coil</keyword>
<sequence length="1318" mass="135478">MDIGSQHPDAPVLRPEVYSGEPDPELLGLMLSRLQGRPMDFMACARDTPPGKDGTCTLYLCRCAVVELPYLQPALYPAAANQTSPSASMRSPAASSEPQQAQQEHQQHQLLQAAATPAAMAEQQNPEPRGGLGAAAAATAAAATSSSIRDPVRAVCIELVGNRFLRRMVRVLGGCFKGECLEVTCHFDHVHTLADVQAALYRVAMCGCVNCNTELKWRGVAWPELPVRGLIQRFLSNCGLDMDPDAVELHLDRYLLPPTSRFGAVVTRWHRPVGAHDVVRLKALVHRHAPGKARAKLDARGPPRHTVRQVAGRAVAAMATSAGPTRLQSIVSAAAEMSLLPYTFTNWTEAWDHSLMKVAVLLFRTLLPDRPSAASSLMQACSDLLDLPSDFAPCGSLYRGLCTLQLHVNLLQAANELKAAGLGATGVPAPTATREARQLESALEAMKQLLDKAAVHVGMVLEQLSYFGSELSSILDSYLPPPVPVEPLLLPGAPGASGGGVSGGGGGGGGGAAAARVSGGPCGAAAAPCGGGRDLRLQVAELLEPYAAMQLLEAFGRMAVAGYPTGAPPPLLPTGTLPAGWDCHRSLFHAVLDLAAQAGVRIGPPEWAAAGSSSSGGGGGGAEEGLLPSHGWPGTPGGGGGGGPTPTLELPLVASMLDALLQLHVQAHSQCGGGGGGGGGGGNRSGGDWLQDVTSVLAAVCDVYALAGGGMDIDAEAEADLSPVAAAAAPASAAADGGGGLAAAAAAAAALPISAMASATVAAAVGASAIAAVATVESTRLGGVAGPSAAAAAGGGSSLTWVDSDAAATSPLTSSPGPSAPRTPQPGGSGGAGCSTPVEQFLDLGNCGSGDVAGRVLSQADGDVPSEQLLPKAAATADGPPEEDEEDDDRAFTPAATPQLAAPPAVAVAAAGSGLKAGAAIATPAAAYYKQALDELLKPLSYVYDEDDFDAPVVYVDRADMLGSSFAGLMDVEEWLDHEGICVKFEDEEAYGDGVLREWLTEIASSVFDPNAGLFRLCEGDVRALHLSAAGSQQDDQLELLRFAGRIIALCLTFVASCGQLGSAHEVSLLPGGAGEDVAVTAANRRDYLQRLVRFYCTWGCSSRHGKVMAATEEEEQAQEQEDKTRGEAEAEAEGGPDAEAEAEAGGGGRKGAGDGGGGGGSGAEDWQEYELDAVTALAQGLAESLFRMPDEEEDDRVQQLAARLRGISAAAFNSRLGGEVGGIDVEAWRNHSSAPAFKSDREQAVLKVFWEVVSELSAEEQRRLLQFWTGLSHLPAGGFKHLSQHLQLLRVPLLPDRAAMRQAVVESLANLGAFWDE</sequence>
<name>D8U0C6_VOLCA</name>
<dbReference type="Pfam" id="PF00632">
    <property type="entry name" value="HECT"/>
    <property type="match status" value="1"/>
</dbReference>
<feature type="compositionally biased region" description="Gly residues" evidence="8">
    <location>
        <begin position="1145"/>
        <end position="1163"/>
    </location>
</feature>
<dbReference type="EC" id="2.3.2.26" evidence="3"/>
<proteinExistence type="predicted"/>
<feature type="compositionally biased region" description="Acidic residues" evidence="8">
    <location>
        <begin position="880"/>
        <end position="889"/>
    </location>
</feature>
<dbReference type="OrthoDB" id="8068875at2759"/>
<feature type="compositionally biased region" description="Acidic residues" evidence="8">
    <location>
        <begin position="1130"/>
        <end position="1143"/>
    </location>
</feature>
<dbReference type="EMBL" id="GL378348">
    <property type="protein sequence ID" value="EFJ46838.1"/>
    <property type="molecule type" value="Genomic_DNA"/>
</dbReference>
<accession>D8U0C6</accession>
<feature type="region of interest" description="Disordered" evidence="8">
    <location>
        <begin position="607"/>
        <end position="648"/>
    </location>
</feature>
<dbReference type="Proteomes" id="UP000001058">
    <property type="component" value="Unassembled WGS sequence"/>
</dbReference>
<keyword evidence="4" id="KW-0808">Transferase</keyword>
<comment type="caution">
    <text evidence="6">Lacks conserved residue(s) required for the propagation of feature annotation.</text>
</comment>
<evidence type="ECO:0000256" key="4">
    <source>
        <dbReference type="ARBA" id="ARBA00022679"/>
    </source>
</evidence>
<feature type="compositionally biased region" description="Gly residues" evidence="8">
    <location>
        <begin position="614"/>
        <end position="623"/>
    </location>
</feature>
<feature type="region of interest" description="Disordered" evidence="8">
    <location>
        <begin position="1110"/>
        <end position="1165"/>
    </location>
</feature>
<dbReference type="InParanoid" id="D8U0C6"/>
<dbReference type="GO" id="GO:0061630">
    <property type="term" value="F:ubiquitin protein ligase activity"/>
    <property type="evidence" value="ECO:0007669"/>
    <property type="project" value="UniProtKB-EC"/>
</dbReference>
<dbReference type="RefSeq" id="XP_002952047.1">
    <property type="nucleotide sequence ID" value="XM_002952001.1"/>
</dbReference>
<comment type="catalytic activity">
    <reaction evidence="1">
        <text>S-ubiquitinyl-[E2 ubiquitin-conjugating enzyme]-L-cysteine + [acceptor protein]-L-lysine = [E2 ubiquitin-conjugating enzyme]-L-cysteine + N(6)-ubiquitinyl-[acceptor protein]-L-lysine.</text>
        <dbReference type="EC" id="2.3.2.26"/>
    </reaction>
</comment>
<evidence type="ECO:0000256" key="7">
    <source>
        <dbReference type="SAM" id="Coils"/>
    </source>
</evidence>
<evidence type="ECO:0000256" key="8">
    <source>
        <dbReference type="SAM" id="MobiDB-lite"/>
    </source>
</evidence>
<dbReference type="SUPFAM" id="SSF56204">
    <property type="entry name" value="Hect, E3 ligase catalytic domain"/>
    <property type="match status" value="2"/>
</dbReference>
<keyword evidence="5 6" id="KW-0833">Ubl conjugation pathway</keyword>
<comment type="pathway">
    <text evidence="2">Protein modification; protein ubiquitination.</text>
</comment>
<evidence type="ECO:0000313" key="10">
    <source>
        <dbReference type="EMBL" id="EFJ46838.1"/>
    </source>
</evidence>
<dbReference type="eggNOG" id="KOG0940">
    <property type="taxonomic scope" value="Eukaryota"/>
</dbReference>
<dbReference type="InterPro" id="IPR000569">
    <property type="entry name" value="HECT_dom"/>
</dbReference>
<dbReference type="PANTHER" id="PTHR11254:SF67">
    <property type="entry name" value="E3 UBIQUITIN-PROTEIN LIGASE HUWE1"/>
    <property type="match status" value="1"/>
</dbReference>
<evidence type="ECO:0000256" key="5">
    <source>
        <dbReference type="ARBA" id="ARBA00022786"/>
    </source>
</evidence>
<dbReference type="SMART" id="SM00119">
    <property type="entry name" value="HECTc"/>
    <property type="match status" value="1"/>
</dbReference>
<feature type="region of interest" description="Disordered" evidence="8">
    <location>
        <begin position="82"/>
        <end position="133"/>
    </location>
</feature>
<dbReference type="PANTHER" id="PTHR11254">
    <property type="entry name" value="HECT DOMAIN UBIQUITIN-PROTEIN LIGASE"/>
    <property type="match status" value="1"/>
</dbReference>
<dbReference type="STRING" id="3068.D8U0C6"/>
<evidence type="ECO:0000259" key="9">
    <source>
        <dbReference type="PROSITE" id="PS50237"/>
    </source>
</evidence>
<protein>
    <recommendedName>
        <fullName evidence="3">HECT-type E3 ubiquitin transferase</fullName>
        <ecNumber evidence="3">2.3.2.26</ecNumber>
    </recommendedName>
</protein>
<feature type="compositionally biased region" description="Low complexity" evidence="8">
    <location>
        <begin position="82"/>
        <end position="124"/>
    </location>
</feature>
<organism evidence="11">
    <name type="scientific">Volvox carteri f. nagariensis</name>
    <dbReference type="NCBI Taxonomy" id="3068"/>
    <lineage>
        <taxon>Eukaryota</taxon>
        <taxon>Viridiplantae</taxon>
        <taxon>Chlorophyta</taxon>
        <taxon>core chlorophytes</taxon>
        <taxon>Chlorophyceae</taxon>
        <taxon>CS clade</taxon>
        <taxon>Chlamydomonadales</taxon>
        <taxon>Volvocaceae</taxon>
        <taxon>Volvox</taxon>
    </lineage>
</organism>
<dbReference type="InterPro" id="IPR035983">
    <property type="entry name" value="Hect_E3_ubiquitin_ligase"/>
</dbReference>
<evidence type="ECO:0000256" key="6">
    <source>
        <dbReference type="PROSITE-ProRule" id="PRU00104"/>
    </source>
</evidence>
<evidence type="ECO:0000256" key="1">
    <source>
        <dbReference type="ARBA" id="ARBA00000885"/>
    </source>
</evidence>
<dbReference type="Gene3D" id="3.30.2410.10">
    <property type="entry name" value="Hect, E3 ligase catalytic domain"/>
    <property type="match status" value="1"/>
</dbReference>
<dbReference type="KEGG" id="vcn:VOLCADRAFT_92719"/>
<feature type="coiled-coil region" evidence="7">
    <location>
        <begin position="429"/>
        <end position="456"/>
    </location>
</feature>
<feature type="region of interest" description="Disordered" evidence="8">
    <location>
        <begin position="807"/>
        <end position="835"/>
    </location>
</feature>
<gene>
    <name evidence="10" type="ORF">VOLCADRAFT_92719</name>
</gene>
<dbReference type="PROSITE" id="PS50237">
    <property type="entry name" value="HECT"/>
    <property type="match status" value="1"/>
</dbReference>
<feature type="region of interest" description="Disordered" evidence="8">
    <location>
        <begin position="863"/>
        <end position="890"/>
    </location>
</feature>
<keyword evidence="11" id="KW-1185">Reference proteome</keyword>
<reference evidence="10 11" key="1">
    <citation type="journal article" date="2010" name="Science">
        <title>Genomic analysis of organismal complexity in the multicellular green alga Volvox carteri.</title>
        <authorList>
            <person name="Prochnik S.E."/>
            <person name="Umen J."/>
            <person name="Nedelcu A.M."/>
            <person name="Hallmann A."/>
            <person name="Miller S.M."/>
            <person name="Nishii I."/>
            <person name="Ferris P."/>
            <person name="Kuo A."/>
            <person name="Mitros T."/>
            <person name="Fritz-Laylin L.K."/>
            <person name="Hellsten U."/>
            <person name="Chapman J."/>
            <person name="Simakov O."/>
            <person name="Rensing S.A."/>
            <person name="Terry A."/>
            <person name="Pangilinan J."/>
            <person name="Kapitonov V."/>
            <person name="Jurka J."/>
            <person name="Salamov A."/>
            <person name="Shapiro H."/>
            <person name="Schmutz J."/>
            <person name="Grimwood J."/>
            <person name="Lindquist E."/>
            <person name="Lucas S."/>
            <person name="Grigoriev I.V."/>
            <person name="Schmitt R."/>
            <person name="Kirk D."/>
            <person name="Rokhsar D.S."/>
        </authorList>
    </citation>
    <scope>NUCLEOTIDE SEQUENCE [LARGE SCALE GENOMIC DNA]</scope>
    <source>
        <strain evidence="11">f. Nagariensis / Eve</strain>
    </source>
</reference>